<evidence type="ECO:0008006" key="3">
    <source>
        <dbReference type="Google" id="ProtNLM"/>
    </source>
</evidence>
<dbReference type="InterPro" id="IPR015943">
    <property type="entry name" value="WD40/YVTN_repeat-like_dom_sf"/>
</dbReference>
<dbReference type="Proteomes" id="UP001422759">
    <property type="component" value="Unassembled WGS sequence"/>
</dbReference>
<evidence type="ECO:0000313" key="1">
    <source>
        <dbReference type="EMBL" id="GAA2157821.1"/>
    </source>
</evidence>
<proteinExistence type="predicted"/>
<dbReference type="SUPFAM" id="SSF52540">
    <property type="entry name" value="P-loop containing nucleoside triphosphate hydrolases"/>
    <property type="match status" value="1"/>
</dbReference>
<dbReference type="InterPro" id="IPR027417">
    <property type="entry name" value="P-loop_NTPase"/>
</dbReference>
<gene>
    <name evidence="1" type="ORF">GCM10009760_60250</name>
</gene>
<accession>A0ABN3ABA1</accession>
<dbReference type="EMBL" id="BAAANT010000063">
    <property type="protein sequence ID" value="GAA2157821.1"/>
    <property type="molecule type" value="Genomic_DNA"/>
</dbReference>
<dbReference type="RefSeq" id="WP_344469415.1">
    <property type="nucleotide sequence ID" value="NZ_BAAANT010000063.1"/>
</dbReference>
<organism evidence="1 2">
    <name type="scientific">Kitasatospora kazusensis</name>
    <dbReference type="NCBI Taxonomy" id="407974"/>
    <lineage>
        <taxon>Bacteria</taxon>
        <taxon>Bacillati</taxon>
        <taxon>Actinomycetota</taxon>
        <taxon>Actinomycetes</taxon>
        <taxon>Kitasatosporales</taxon>
        <taxon>Streptomycetaceae</taxon>
        <taxon>Kitasatospora</taxon>
    </lineage>
</organism>
<comment type="caution">
    <text evidence="1">The sequence shown here is derived from an EMBL/GenBank/DDBJ whole genome shotgun (WGS) entry which is preliminary data.</text>
</comment>
<sequence length="755" mass="77884">MQDTDDWLPPLRAGRQAAGRALLSWLDDTRAPRLCRVSGAPGSGKTELVAWLATVCTSPGGRAGRQAAAVLSAAGLSLDGAVWRLALRLGVAARTAAELLAELAADDRPLLLAFWDLDRAAEPERIAAELLDPLLALPQVRAVLEAVTRPAAAGPEAVLDLDESEWTDPERFARWYRRLAAGSPFTAQEVYPNPRLARLAALVPAGTDPSAGVAAAWWSAVPAGLRPAFRALAAADRPLGAEEWALLTEPDAARRAGELLPPDSPAGDTWWLPAGPLREAVTAGAPEPDHDALVRALGAGVPRAADGGLDLTKSDPDLLGLILRHSVRSGSAAALLEDPRYLAHADPVAVTAAFAAHPGSRLAGAWRAAGPALLDEPDPLVRSALLHSRLLGHDPAAATALGDPGGPGWRADWAVWVPEAQPPLLAAALSSSQYGGHVLFVDAAGALRAAELTTGQVSEVPAHPAPAQLRSLAALPDGTVAALDASGHPQLLLGAALPVLPRFADAELSALSPLPAVGDTAGRVHWLPEGAAEQLHSGPVTALDATVLAATGEPLLLSGDLDGRVRFWKPGSEPLPQPVDRRDNPVVAVAVADGPQGVVLASAWADGTVRIRCLRDAEAITDLRPGSPVRSVLVDSGGRVVLLLPDGVLALTLGSRPRLGRDVPTGGGGYFSAAAPFTTRPAGAGGAEPPPAGPPLTDALRAAARRRPGTWLYAVDPGFDPRQEVPAHGVAGAWQVGQQGAVVRFVPNPAHRPAG</sequence>
<name>A0ABN3ABA1_9ACTN</name>
<keyword evidence="2" id="KW-1185">Reference proteome</keyword>
<dbReference type="InterPro" id="IPR011047">
    <property type="entry name" value="Quinoprotein_ADH-like_sf"/>
</dbReference>
<protein>
    <recommendedName>
        <fullName evidence="3">WD40 repeat protein</fullName>
    </recommendedName>
</protein>
<reference evidence="1 2" key="1">
    <citation type="journal article" date="2019" name="Int. J. Syst. Evol. Microbiol.">
        <title>The Global Catalogue of Microorganisms (GCM) 10K type strain sequencing project: providing services to taxonomists for standard genome sequencing and annotation.</title>
        <authorList>
            <consortium name="The Broad Institute Genomics Platform"/>
            <consortium name="The Broad Institute Genome Sequencing Center for Infectious Disease"/>
            <person name="Wu L."/>
            <person name="Ma J."/>
        </authorList>
    </citation>
    <scope>NUCLEOTIDE SEQUENCE [LARGE SCALE GENOMIC DNA]</scope>
    <source>
        <strain evidence="1 2">JCM 14560</strain>
    </source>
</reference>
<dbReference type="SUPFAM" id="SSF50998">
    <property type="entry name" value="Quinoprotein alcohol dehydrogenase-like"/>
    <property type="match status" value="1"/>
</dbReference>
<dbReference type="Gene3D" id="2.130.10.10">
    <property type="entry name" value="YVTN repeat-like/Quinoprotein amine dehydrogenase"/>
    <property type="match status" value="1"/>
</dbReference>
<evidence type="ECO:0000313" key="2">
    <source>
        <dbReference type="Proteomes" id="UP001422759"/>
    </source>
</evidence>